<accession>A0A511IY95</accession>
<sequence>MPSDKKQQKKLIYAELENPKSTNMARPTMVENSVVYAEIKNQKVTDQQEEVKTSSVRELIKKFDTDSTEIKSNQKEQQTYNKSVKEMHYLVLQDNPEKFGKTLLEFDQKTDDVIILGFNIYYDKDRKELRQFKEKSNENHLVAKDIQLDDKNELFAHEQTYKEIIKNIDERPLNIKAEEKKSVSDHTLTLSSSQEKKGKRFTNWMKNSRLGKMLGFNNYHGKDKKELRQLDESLNKNRLLANKVEIDDKKLFHINEQTYTKIIKNRNDRPLKMRMDTAKQSSSENQQTTKQKQQDLQRNLWSIYK</sequence>
<organism evidence="2 3">
    <name type="scientific">Enterococcus villorum</name>
    <dbReference type="NCBI Taxonomy" id="112904"/>
    <lineage>
        <taxon>Bacteria</taxon>
        <taxon>Bacillati</taxon>
        <taxon>Bacillota</taxon>
        <taxon>Bacilli</taxon>
        <taxon>Lactobacillales</taxon>
        <taxon>Enterococcaceae</taxon>
        <taxon>Enterococcus</taxon>
    </lineage>
</organism>
<feature type="compositionally biased region" description="Basic and acidic residues" evidence="1">
    <location>
        <begin position="268"/>
        <end position="277"/>
    </location>
</feature>
<comment type="caution">
    <text evidence="2">The sequence shown here is derived from an EMBL/GenBank/DDBJ whole genome shotgun (WGS) entry which is preliminary data.</text>
</comment>
<name>A0A511IY95_9ENTE</name>
<dbReference type="Proteomes" id="UP000321830">
    <property type="component" value="Unassembled WGS sequence"/>
</dbReference>
<gene>
    <name evidence="2" type="ORF">EVI01_00840</name>
</gene>
<evidence type="ECO:0000313" key="3">
    <source>
        <dbReference type="Proteomes" id="UP000321830"/>
    </source>
</evidence>
<protein>
    <submittedName>
        <fullName evidence="2">Uncharacterized protein</fullName>
    </submittedName>
</protein>
<dbReference type="EMBL" id="BJWF01000001">
    <property type="protein sequence ID" value="GEL90747.1"/>
    <property type="molecule type" value="Genomic_DNA"/>
</dbReference>
<evidence type="ECO:0000313" key="2">
    <source>
        <dbReference type="EMBL" id="GEL90747.1"/>
    </source>
</evidence>
<dbReference type="AlphaFoldDB" id="A0A511IY95"/>
<reference evidence="2 3" key="1">
    <citation type="submission" date="2019-07" db="EMBL/GenBank/DDBJ databases">
        <title>Whole genome shotgun sequence of Enterococcus villorum NBRC 100699.</title>
        <authorList>
            <person name="Hosoyama A."/>
            <person name="Uohara A."/>
            <person name="Ohji S."/>
            <person name="Ichikawa N."/>
        </authorList>
    </citation>
    <scope>NUCLEOTIDE SEQUENCE [LARGE SCALE GENOMIC DNA]</scope>
    <source>
        <strain evidence="2 3">NBRC 100699</strain>
    </source>
</reference>
<feature type="region of interest" description="Disordered" evidence="1">
    <location>
        <begin position="268"/>
        <end position="296"/>
    </location>
</feature>
<feature type="compositionally biased region" description="Low complexity" evidence="1">
    <location>
        <begin position="279"/>
        <end position="291"/>
    </location>
</feature>
<evidence type="ECO:0000256" key="1">
    <source>
        <dbReference type="SAM" id="MobiDB-lite"/>
    </source>
</evidence>
<proteinExistence type="predicted"/>